<dbReference type="Ensembl" id="ENSSORT00005028676.1">
    <property type="protein sequence ID" value="ENSSORP00005027879.1"/>
    <property type="gene ID" value="ENSSORG00005013346.1"/>
</dbReference>
<keyword evidence="2" id="KW-0732">Signal</keyword>
<dbReference type="InParanoid" id="A0A673AF07"/>
<dbReference type="PROSITE" id="PS50835">
    <property type="entry name" value="IG_LIKE"/>
    <property type="match status" value="1"/>
</dbReference>
<dbReference type="Proteomes" id="UP000472271">
    <property type="component" value="Chromosome 19"/>
</dbReference>
<reference evidence="4" key="2">
    <citation type="submission" date="2025-08" db="UniProtKB">
        <authorList>
            <consortium name="Ensembl"/>
        </authorList>
    </citation>
    <scope>IDENTIFICATION</scope>
</reference>
<name>A0A673AF07_9TELE</name>
<accession>A0A673AF07</accession>
<dbReference type="Pfam" id="PF07654">
    <property type="entry name" value="C1-set"/>
    <property type="match status" value="1"/>
</dbReference>
<evidence type="ECO:0000256" key="2">
    <source>
        <dbReference type="SAM" id="SignalP"/>
    </source>
</evidence>
<dbReference type="InterPro" id="IPR036179">
    <property type="entry name" value="Ig-like_dom_sf"/>
</dbReference>
<feature type="region of interest" description="Disordered" evidence="1">
    <location>
        <begin position="70"/>
        <end position="94"/>
    </location>
</feature>
<reference evidence="4" key="1">
    <citation type="submission" date="2019-06" db="EMBL/GenBank/DDBJ databases">
        <authorList>
            <consortium name="Wellcome Sanger Institute Data Sharing"/>
        </authorList>
    </citation>
    <scope>NUCLEOTIDE SEQUENCE [LARGE SCALE GENOMIC DNA]</scope>
</reference>
<evidence type="ECO:0000313" key="4">
    <source>
        <dbReference type="Ensembl" id="ENSSORP00005027879.1"/>
    </source>
</evidence>
<dbReference type="InterPro" id="IPR007110">
    <property type="entry name" value="Ig-like_dom"/>
</dbReference>
<dbReference type="InterPro" id="IPR003597">
    <property type="entry name" value="Ig_C1-set"/>
</dbReference>
<keyword evidence="5" id="KW-1185">Reference proteome</keyword>
<dbReference type="Gene3D" id="2.60.40.10">
    <property type="entry name" value="Immunoglobulins"/>
    <property type="match status" value="1"/>
</dbReference>
<dbReference type="InterPro" id="IPR013783">
    <property type="entry name" value="Ig-like_fold"/>
</dbReference>
<dbReference type="SUPFAM" id="SSF48726">
    <property type="entry name" value="Immunoglobulin"/>
    <property type="match status" value="1"/>
</dbReference>
<evidence type="ECO:0000256" key="1">
    <source>
        <dbReference type="SAM" id="MobiDB-lite"/>
    </source>
</evidence>
<protein>
    <recommendedName>
        <fullName evidence="3">Ig-like domain-containing protein</fullName>
    </recommendedName>
</protein>
<organism evidence="4 5">
    <name type="scientific">Sphaeramia orbicularis</name>
    <name type="common">orbiculate cardinalfish</name>
    <dbReference type="NCBI Taxonomy" id="375764"/>
    <lineage>
        <taxon>Eukaryota</taxon>
        <taxon>Metazoa</taxon>
        <taxon>Chordata</taxon>
        <taxon>Craniata</taxon>
        <taxon>Vertebrata</taxon>
        <taxon>Euteleostomi</taxon>
        <taxon>Actinopterygii</taxon>
        <taxon>Neopterygii</taxon>
        <taxon>Teleostei</taxon>
        <taxon>Neoteleostei</taxon>
        <taxon>Acanthomorphata</taxon>
        <taxon>Gobiaria</taxon>
        <taxon>Kurtiformes</taxon>
        <taxon>Apogonoidei</taxon>
        <taxon>Apogonidae</taxon>
        <taxon>Apogoninae</taxon>
        <taxon>Sphaeramia</taxon>
    </lineage>
</organism>
<feature type="signal peptide" evidence="2">
    <location>
        <begin position="1"/>
        <end position="21"/>
    </location>
</feature>
<feature type="domain" description="Ig-like" evidence="3">
    <location>
        <begin position="33"/>
        <end position="131"/>
    </location>
</feature>
<dbReference type="AlphaFoldDB" id="A0A673AF07"/>
<evidence type="ECO:0000313" key="5">
    <source>
        <dbReference type="Proteomes" id="UP000472271"/>
    </source>
</evidence>
<proteinExistence type="predicted"/>
<evidence type="ECO:0000259" key="3">
    <source>
        <dbReference type="PROSITE" id="PS50835"/>
    </source>
</evidence>
<sequence length="142" mass="15651">TQGSIHIQCWFLAQSVLLTVSTCPPSDDPVLKPVVGVYPAASTAPDGKTSLMCVASGMSPPEVRFSWKRQKDHGTEEDLPDAQGEQLEVQESGRRTSIRTIHQNHNSSDKYWCTVQHEGGTTHQGEGSSLSFIIIDHLQFLY</sequence>
<feature type="chain" id="PRO_5025460495" description="Ig-like domain-containing protein" evidence="2">
    <location>
        <begin position="22"/>
        <end position="142"/>
    </location>
</feature>
<reference evidence="4" key="3">
    <citation type="submission" date="2025-09" db="UniProtKB">
        <authorList>
            <consortium name="Ensembl"/>
        </authorList>
    </citation>
    <scope>IDENTIFICATION</scope>
</reference>